<dbReference type="Pfam" id="PF13668">
    <property type="entry name" value="Ferritin_2"/>
    <property type="match status" value="1"/>
</dbReference>
<reference evidence="1 2" key="1">
    <citation type="submission" date="2020-08" db="EMBL/GenBank/DDBJ databases">
        <title>Genomic Encyclopedia of Type Strains, Phase IV (KMG-IV): sequencing the most valuable type-strain genomes for metagenomic binning, comparative biology and taxonomic classification.</title>
        <authorList>
            <person name="Goeker M."/>
        </authorList>
    </citation>
    <scope>NUCLEOTIDE SEQUENCE [LARGE SCALE GENOMIC DNA]</scope>
    <source>
        <strain evidence="1 2">DSM 26718</strain>
    </source>
</reference>
<dbReference type="EMBL" id="JACHGG010000001">
    <property type="protein sequence ID" value="MBB6057560.1"/>
    <property type="molecule type" value="Genomic_DNA"/>
</dbReference>
<dbReference type="PROSITE" id="PS51318">
    <property type="entry name" value="TAT"/>
    <property type="match status" value="1"/>
</dbReference>
<dbReference type="SUPFAM" id="SSF47240">
    <property type="entry name" value="Ferritin-like"/>
    <property type="match status" value="1"/>
</dbReference>
<dbReference type="InterPro" id="IPR006311">
    <property type="entry name" value="TAT_signal"/>
</dbReference>
<evidence type="ECO:0000313" key="1">
    <source>
        <dbReference type="EMBL" id="MBB6057560.1"/>
    </source>
</evidence>
<gene>
    <name evidence="1" type="ORF">HNQ93_000390</name>
</gene>
<sequence length="243" mass="26270">MSDSASSFPGRPLRRRSFLRVAGATVASSALLLAGCNDDDDVTPVTTSNTLVLTANTVGLLNYLYLLEQLQAAFFQKVVDAFPDDFTADDRAAFTDLRDHEVIHRETLKYTLDTNAYDVNLGTNALAFKFDSFNLSSRSGAYAAARTLKDLSVAAYNGISRMLLTDAAERVTFQAHLKLLVKMASVESRHAAFVREQLQSNSFAAPDVVDTNGLDGAKTPAEVAPLIAAYLPITLNVAALPFI</sequence>
<dbReference type="InterPro" id="IPR009078">
    <property type="entry name" value="Ferritin-like_SF"/>
</dbReference>
<evidence type="ECO:0000313" key="2">
    <source>
        <dbReference type="Proteomes" id="UP000532746"/>
    </source>
</evidence>
<keyword evidence="2" id="KW-1185">Reference proteome</keyword>
<comment type="caution">
    <text evidence="1">The sequence shown here is derived from an EMBL/GenBank/DDBJ whole genome shotgun (WGS) entry which is preliminary data.</text>
</comment>
<dbReference type="Proteomes" id="UP000532746">
    <property type="component" value="Unassembled WGS sequence"/>
</dbReference>
<evidence type="ECO:0008006" key="3">
    <source>
        <dbReference type="Google" id="ProtNLM"/>
    </source>
</evidence>
<dbReference type="AlphaFoldDB" id="A0A7W9WAP8"/>
<organism evidence="1 2">
    <name type="scientific">Hymenobacter luteus</name>
    <dbReference type="NCBI Taxonomy" id="1411122"/>
    <lineage>
        <taxon>Bacteria</taxon>
        <taxon>Pseudomonadati</taxon>
        <taxon>Bacteroidota</taxon>
        <taxon>Cytophagia</taxon>
        <taxon>Cytophagales</taxon>
        <taxon>Hymenobacteraceae</taxon>
        <taxon>Hymenobacter</taxon>
    </lineage>
</organism>
<accession>A0A7W9WAP8</accession>
<proteinExistence type="predicted"/>
<dbReference type="RefSeq" id="WP_183402195.1">
    <property type="nucleotide sequence ID" value="NZ_JACHGG010000001.1"/>
</dbReference>
<name>A0A7W9WAP8_9BACT</name>
<protein>
    <recommendedName>
        <fullName evidence="3">Ferritin-like domain-containing protein</fullName>
    </recommendedName>
</protein>